<dbReference type="EMBL" id="JAGMUV010000010">
    <property type="protein sequence ID" value="KAH7142076.1"/>
    <property type="molecule type" value="Genomic_DNA"/>
</dbReference>
<name>A0A9P9J4V0_9HYPO</name>
<gene>
    <name evidence="2" type="ORF">EDB81DRAFT_885115</name>
</gene>
<evidence type="ECO:0000259" key="1">
    <source>
        <dbReference type="Pfam" id="PF20516"/>
    </source>
</evidence>
<comment type="caution">
    <text evidence="2">The sequence shown here is derived from an EMBL/GenBank/DDBJ whole genome shotgun (WGS) entry which is preliminary data.</text>
</comment>
<dbReference type="InterPro" id="IPR046797">
    <property type="entry name" value="PDDEXK_12"/>
</dbReference>
<dbReference type="Proteomes" id="UP000738349">
    <property type="component" value="Unassembled WGS sequence"/>
</dbReference>
<keyword evidence="3" id="KW-1185">Reference proteome</keyword>
<evidence type="ECO:0000313" key="3">
    <source>
        <dbReference type="Proteomes" id="UP000738349"/>
    </source>
</evidence>
<organism evidence="2 3">
    <name type="scientific">Dactylonectria macrodidyma</name>
    <dbReference type="NCBI Taxonomy" id="307937"/>
    <lineage>
        <taxon>Eukaryota</taxon>
        <taxon>Fungi</taxon>
        <taxon>Dikarya</taxon>
        <taxon>Ascomycota</taxon>
        <taxon>Pezizomycotina</taxon>
        <taxon>Sordariomycetes</taxon>
        <taxon>Hypocreomycetidae</taxon>
        <taxon>Hypocreales</taxon>
        <taxon>Nectriaceae</taxon>
        <taxon>Dactylonectria</taxon>
    </lineage>
</organism>
<dbReference type="OrthoDB" id="4161186at2759"/>
<dbReference type="Pfam" id="PF20516">
    <property type="entry name" value="PDDEXK_12"/>
    <property type="match status" value="1"/>
</dbReference>
<evidence type="ECO:0000313" key="2">
    <source>
        <dbReference type="EMBL" id="KAH7142076.1"/>
    </source>
</evidence>
<feature type="domain" description="PD-(D/E)XK nuclease-like" evidence="1">
    <location>
        <begin position="55"/>
        <end position="94"/>
    </location>
</feature>
<protein>
    <recommendedName>
        <fullName evidence="1">PD-(D/E)XK nuclease-like domain-containing protein</fullName>
    </recommendedName>
</protein>
<accession>A0A9P9J4V0</accession>
<dbReference type="AlphaFoldDB" id="A0A9P9J4V0"/>
<reference evidence="2" key="1">
    <citation type="journal article" date="2021" name="Nat. Commun.">
        <title>Genetic determinants of endophytism in the Arabidopsis root mycobiome.</title>
        <authorList>
            <person name="Mesny F."/>
            <person name="Miyauchi S."/>
            <person name="Thiergart T."/>
            <person name="Pickel B."/>
            <person name="Atanasova L."/>
            <person name="Karlsson M."/>
            <person name="Huettel B."/>
            <person name="Barry K.W."/>
            <person name="Haridas S."/>
            <person name="Chen C."/>
            <person name="Bauer D."/>
            <person name="Andreopoulos W."/>
            <person name="Pangilinan J."/>
            <person name="LaButti K."/>
            <person name="Riley R."/>
            <person name="Lipzen A."/>
            <person name="Clum A."/>
            <person name="Drula E."/>
            <person name="Henrissat B."/>
            <person name="Kohler A."/>
            <person name="Grigoriev I.V."/>
            <person name="Martin F.M."/>
            <person name="Hacquard S."/>
        </authorList>
    </citation>
    <scope>NUCLEOTIDE SEQUENCE</scope>
    <source>
        <strain evidence="2">MPI-CAGE-AT-0147</strain>
    </source>
</reference>
<proteinExistence type="predicted"/>
<sequence length="137" mass="15336">MSFVDNAEASATYHGQAPVFHHRLYVLAFLSNTASIIPRYLLTPSPPKNVDRIANTRQLINYTTFSPLRNRPIALSIETKKTSEGWDDATLQIGLGSPRIMVQGDDRNFALMMQEALQTVLRTKVILSLTSDILAIY</sequence>